<sequence>MAAIFSMWRTSRGRGSAAAGLPVLLHLLHLRLEQGAGLLGDVLGQLQLELAAGGDDDPGQAAVDGGGCGELARQPAGLRRPGGLEPTPLHERDQRPGADGGRRQVGVGAEPEPGAPVGGVAGASALGAVVLDVGGRLVVELGEAGLDGRVEPAGPVGGLDLTGRDAHTDRQIRSCHDLP</sequence>
<feature type="compositionally biased region" description="Basic and acidic residues" evidence="1">
    <location>
        <begin position="162"/>
        <end position="179"/>
    </location>
</feature>
<organism evidence="2">
    <name type="scientific">Streptomyces sp. R39</name>
    <dbReference type="NCBI Taxonomy" id="3238631"/>
    <lineage>
        <taxon>Bacteria</taxon>
        <taxon>Bacillati</taxon>
        <taxon>Actinomycetota</taxon>
        <taxon>Actinomycetes</taxon>
        <taxon>Kitasatosporales</taxon>
        <taxon>Streptomycetaceae</taxon>
        <taxon>Streptomyces</taxon>
    </lineage>
</organism>
<accession>A0AB39R6Q5</accession>
<name>A0AB39R6Q5_9ACTN</name>
<dbReference type="EMBL" id="CP163441">
    <property type="protein sequence ID" value="XDQ49358.1"/>
    <property type="molecule type" value="Genomic_DNA"/>
</dbReference>
<proteinExistence type="predicted"/>
<feature type="region of interest" description="Disordered" evidence="1">
    <location>
        <begin position="56"/>
        <end position="115"/>
    </location>
</feature>
<dbReference type="RefSeq" id="WP_369228009.1">
    <property type="nucleotide sequence ID" value="NZ_CP163441.1"/>
</dbReference>
<gene>
    <name evidence="2" type="ORF">AB5J52_47955</name>
</gene>
<protein>
    <submittedName>
        <fullName evidence="2">Uncharacterized protein</fullName>
    </submittedName>
</protein>
<evidence type="ECO:0000313" key="2">
    <source>
        <dbReference type="EMBL" id="XDQ49358.1"/>
    </source>
</evidence>
<evidence type="ECO:0000256" key="1">
    <source>
        <dbReference type="SAM" id="MobiDB-lite"/>
    </source>
</evidence>
<reference evidence="2" key="1">
    <citation type="submission" date="2024-07" db="EMBL/GenBank/DDBJ databases">
        <authorList>
            <person name="Yu S.T."/>
        </authorList>
    </citation>
    <scope>NUCLEOTIDE SEQUENCE</scope>
    <source>
        <strain evidence="2">R39</strain>
    </source>
</reference>
<feature type="compositionally biased region" description="Basic and acidic residues" evidence="1">
    <location>
        <begin position="88"/>
        <end position="102"/>
    </location>
</feature>
<feature type="region of interest" description="Disordered" evidence="1">
    <location>
        <begin position="157"/>
        <end position="179"/>
    </location>
</feature>
<dbReference type="AlphaFoldDB" id="A0AB39R6Q5"/>